<dbReference type="CDD" id="cd00022">
    <property type="entry name" value="BIR"/>
    <property type="match status" value="2"/>
</dbReference>
<protein>
    <submittedName>
        <fullName evidence="2">BIR7B protein</fullName>
    </submittedName>
</protein>
<feature type="non-terminal residue" evidence="2">
    <location>
        <position position="351"/>
    </location>
</feature>
<feature type="non-terminal residue" evidence="2">
    <location>
        <position position="1"/>
    </location>
</feature>
<dbReference type="Gene3D" id="1.10.1170.10">
    <property type="entry name" value="Inhibitor Of Apoptosis Protein (2mihbC-IAP-1), Chain A"/>
    <property type="match status" value="2"/>
</dbReference>
<dbReference type="PANTHER" id="PTHR10044">
    <property type="entry name" value="INHIBITOR OF APOPTOSIS"/>
    <property type="match status" value="1"/>
</dbReference>
<evidence type="ECO:0000313" key="3">
    <source>
        <dbReference type="Proteomes" id="UP000669903"/>
    </source>
</evidence>
<dbReference type="InterPro" id="IPR050784">
    <property type="entry name" value="IAP"/>
</dbReference>
<gene>
    <name evidence="2" type="primary">Birc7b</name>
    <name evidence="2" type="ORF">G6Z76_0005479</name>
</gene>
<dbReference type="Proteomes" id="UP000669903">
    <property type="component" value="Unassembled WGS sequence"/>
</dbReference>
<organism evidence="2 3">
    <name type="scientific">Acromyrmex charruanus</name>
    <dbReference type="NCBI Taxonomy" id="2715315"/>
    <lineage>
        <taxon>Eukaryota</taxon>
        <taxon>Metazoa</taxon>
        <taxon>Ecdysozoa</taxon>
        <taxon>Arthropoda</taxon>
        <taxon>Hexapoda</taxon>
        <taxon>Insecta</taxon>
        <taxon>Pterygota</taxon>
        <taxon>Neoptera</taxon>
        <taxon>Endopterygota</taxon>
        <taxon>Hymenoptera</taxon>
        <taxon>Apocrita</taxon>
        <taxon>Aculeata</taxon>
        <taxon>Formicoidea</taxon>
        <taxon>Formicidae</taxon>
        <taxon>Myrmicinae</taxon>
        <taxon>Acromyrmex</taxon>
    </lineage>
</organism>
<dbReference type="PANTHER" id="PTHR10044:SF139">
    <property type="entry name" value="DEATH-ASSOCIATED INHIBITOR OF APOPTOSIS 2"/>
    <property type="match status" value="1"/>
</dbReference>
<proteinExistence type="predicted"/>
<name>A0A836G3S5_9HYME</name>
<dbReference type="SUPFAM" id="SSF57924">
    <property type="entry name" value="Inhibitor of apoptosis (IAP) repeat"/>
    <property type="match status" value="2"/>
</dbReference>
<accession>A0A836G3S5</accession>
<dbReference type="GO" id="GO:0005634">
    <property type="term" value="C:nucleus"/>
    <property type="evidence" value="ECO:0007669"/>
    <property type="project" value="TreeGrafter"/>
</dbReference>
<sequence>MTTIKDYRLESVRLDSFKDWSNLWIKPKELTAAGFYYTGESDKVKCFMCEIELIKWKPEDNPIVRHKLNSKRCDFINNISSSGKVPIDMDPSTIPASSPQGVDECGLYYEKFRVYANHEETDRVNYWLKHLLYHTASIPKYPQYINYAARLASYNRWPKTKSQAEKLATAGFYYSGNRDKIVCYYCGGQFKNLDLNDDPWIKHAKWFHDCLFLVLTKGTEFINNAIKTSYIKKKLPSVVDIDTVEEKFDFEKTDNGNIASGSSRNSINAEKRKPNLPNTEASDVSDEASNKEIQTDKIMQNVKLCRICCSRKRQILFMLCIYFLACEKYATDLKKYICGENIKCTSKANIL</sequence>
<feature type="region of interest" description="Disordered" evidence="1">
    <location>
        <begin position="255"/>
        <end position="287"/>
    </location>
</feature>
<dbReference type="AlphaFoldDB" id="A0A836G3S5"/>
<dbReference type="Pfam" id="PF00653">
    <property type="entry name" value="BIR"/>
    <property type="match status" value="2"/>
</dbReference>
<dbReference type="EMBL" id="JAANIC010005802">
    <property type="protein sequence ID" value="KAG5330629.1"/>
    <property type="molecule type" value="Genomic_DNA"/>
</dbReference>
<dbReference type="PROSITE" id="PS50143">
    <property type="entry name" value="BIR_REPEAT_2"/>
    <property type="match status" value="2"/>
</dbReference>
<evidence type="ECO:0000313" key="2">
    <source>
        <dbReference type="EMBL" id="KAG5330629.1"/>
    </source>
</evidence>
<dbReference type="SMART" id="SM00238">
    <property type="entry name" value="BIR"/>
    <property type="match status" value="2"/>
</dbReference>
<dbReference type="GO" id="GO:0005737">
    <property type="term" value="C:cytoplasm"/>
    <property type="evidence" value="ECO:0007669"/>
    <property type="project" value="TreeGrafter"/>
</dbReference>
<feature type="compositionally biased region" description="Polar residues" evidence="1">
    <location>
        <begin position="255"/>
        <end position="268"/>
    </location>
</feature>
<keyword evidence="3" id="KW-1185">Reference proteome</keyword>
<reference evidence="2" key="1">
    <citation type="submission" date="2020-03" db="EMBL/GenBank/DDBJ databases">
        <title>Relaxed selection underlies rapid genomic changes in the transitions from sociality to social parasitism in ants.</title>
        <authorList>
            <person name="Bi X."/>
        </authorList>
    </citation>
    <scope>NUCLEOTIDE SEQUENCE</scope>
    <source>
        <strain evidence="2">BGI-DK2014a</strain>
        <tissue evidence="2">Whole body</tissue>
    </source>
</reference>
<dbReference type="InterPro" id="IPR001370">
    <property type="entry name" value="BIR_rpt"/>
</dbReference>
<evidence type="ECO:0000256" key="1">
    <source>
        <dbReference type="SAM" id="MobiDB-lite"/>
    </source>
</evidence>
<dbReference type="GO" id="GO:0051726">
    <property type="term" value="P:regulation of cell cycle"/>
    <property type="evidence" value="ECO:0007669"/>
    <property type="project" value="TreeGrafter"/>
</dbReference>
<comment type="caution">
    <text evidence="2">The sequence shown here is derived from an EMBL/GenBank/DDBJ whole genome shotgun (WGS) entry which is preliminary data.</text>
</comment>